<reference evidence="2 3" key="1">
    <citation type="submission" date="2021-02" db="EMBL/GenBank/DDBJ databases">
        <title>Porcisia hertigi Genome sequencing and assembly.</title>
        <authorList>
            <person name="Almutairi H."/>
            <person name="Gatherer D."/>
        </authorList>
    </citation>
    <scope>NUCLEOTIDE SEQUENCE [LARGE SCALE GENOMIC DNA]</scope>
    <source>
        <strain evidence="2 3">C119</strain>
    </source>
</reference>
<feature type="region of interest" description="Disordered" evidence="1">
    <location>
        <begin position="271"/>
        <end position="300"/>
    </location>
</feature>
<dbReference type="KEGG" id="phet:94292293"/>
<dbReference type="Proteomes" id="UP000674318">
    <property type="component" value="Chromosome 13"/>
</dbReference>
<feature type="compositionally biased region" description="Polar residues" evidence="1">
    <location>
        <begin position="122"/>
        <end position="137"/>
    </location>
</feature>
<evidence type="ECO:0000313" key="3">
    <source>
        <dbReference type="Proteomes" id="UP000674318"/>
    </source>
</evidence>
<dbReference type="EMBL" id="JAFJZO010000013">
    <property type="protein sequence ID" value="KAG5509561.1"/>
    <property type="molecule type" value="Genomic_DNA"/>
</dbReference>
<sequence>MSHPDTLSDTTPVVINFVNDLAAARTSSGSDYGAQQDRRLRPGCQPVMGNVFLTSLPSLSRLARKRQLLLQTVKSPVSSSCPSAPATARNAVFVRMVLSLRGGAKKEAAMATRAPVSGDGEASQQTEPLPWWTSSSASNESAQDVVYDVQCMSDTDVRNQERVSGGNHVVLTAIPCRIVLRSKPVPVLSSALVHELALDAQLCATAASGSDDHARTRDTNKSEDVGAEAVSGSCVARALKAFDACVNHHERACLCQIADVVESLQRLLEQPDTEIRGTGERAGEDLSSQGPNDDASRLGSSVSPLHEWTIDVPIYGVVICIEDTQATRLERVRRLTTPLMKAATGCSNAAGGPLGPVTQALAKLHTWCTASTALASVTQSASLSTPAPTPELRPLTSSQVAELHQLVVGHLENPQAHTPSLQESGYSAAVNNSTPRALPAPACIVHCQLGVSRSPSVVMLFYMDVFVTQLRMAVSAAAAPMEIFYGLQNALVQARHRVQPNVCFAAQLLSLWNKLMHPNTPIETT</sequence>
<feature type="compositionally biased region" description="Basic and acidic residues" evidence="1">
    <location>
        <begin position="273"/>
        <end position="284"/>
    </location>
</feature>
<name>A0A836IX14_9TRYP</name>
<accession>A0A836IX14</accession>
<keyword evidence="3" id="KW-1185">Reference proteome</keyword>
<feature type="region of interest" description="Disordered" evidence="1">
    <location>
        <begin position="207"/>
        <end position="226"/>
    </location>
</feature>
<comment type="caution">
    <text evidence="2">The sequence shown here is derived from an EMBL/GenBank/DDBJ whole genome shotgun (WGS) entry which is preliminary data.</text>
</comment>
<dbReference type="PROSITE" id="PS00383">
    <property type="entry name" value="TYR_PHOSPHATASE_1"/>
    <property type="match status" value="1"/>
</dbReference>
<dbReference type="Gene3D" id="3.90.190.10">
    <property type="entry name" value="Protein tyrosine phosphatase superfamily"/>
    <property type="match status" value="1"/>
</dbReference>
<dbReference type="GeneID" id="94292293"/>
<dbReference type="RefSeq" id="XP_067758713.1">
    <property type="nucleotide sequence ID" value="XM_067902216.1"/>
</dbReference>
<dbReference type="OrthoDB" id="10252009at2759"/>
<dbReference type="SUPFAM" id="SSF52799">
    <property type="entry name" value="(Phosphotyrosine protein) phosphatases II"/>
    <property type="match status" value="1"/>
</dbReference>
<organism evidence="2 3">
    <name type="scientific">Porcisia hertigi</name>
    <dbReference type="NCBI Taxonomy" id="2761500"/>
    <lineage>
        <taxon>Eukaryota</taxon>
        <taxon>Discoba</taxon>
        <taxon>Euglenozoa</taxon>
        <taxon>Kinetoplastea</taxon>
        <taxon>Metakinetoplastina</taxon>
        <taxon>Trypanosomatida</taxon>
        <taxon>Trypanosomatidae</taxon>
        <taxon>Leishmaniinae</taxon>
        <taxon>Porcisia</taxon>
    </lineage>
</organism>
<dbReference type="InterPro" id="IPR029021">
    <property type="entry name" value="Prot-tyrosine_phosphatase-like"/>
</dbReference>
<protein>
    <submittedName>
        <fullName evidence="2">Uncharacterized protein</fullName>
    </submittedName>
</protein>
<evidence type="ECO:0000256" key="1">
    <source>
        <dbReference type="SAM" id="MobiDB-lite"/>
    </source>
</evidence>
<feature type="compositionally biased region" description="Basic and acidic residues" evidence="1">
    <location>
        <begin position="210"/>
        <end position="224"/>
    </location>
</feature>
<evidence type="ECO:0000313" key="2">
    <source>
        <dbReference type="EMBL" id="KAG5509561.1"/>
    </source>
</evidence>
<feature type="region of interest" description="Disordered" evidence="1">
    <location>
        <begin position="113"/>
        <end position="137"/>
    </location>
</feature>
<dbReference type="InterPro" id="IPR016130">
    <property type="entry name" value="Tyr_Pase_AS"/>
</dbReference>
<dbReference type="AlphaFoldDB" id="A0A836IX14"/>
<gene>
    <name evidence="2" type="ORF">JKF63_06266</name>
</gene>
<proteinExistence type="predicted"/>